<dbReference type="RefSeq" id="WP_241938082.1">
    <property type="nucleotide sequence ID" value="NZ_JALBGC010000006.1"/>
</dbReference>
<accession>A0A9X1VKG8</accession>
<reference evidence="2" key="1">
    <citation type="submission" date="2022-03" db="EMBL/GenBank/DDBJ databases">
        <title>Bacterial whole genome sequence for Hymenobacter sp. DH14.</title>
        <authorList>
            <person name="Le V."/>
        </authorList>
    </citation>
    <scope>NUCLEOTIDE SEQUENCE</scope>
    <source>
        <strain evidence="2">DH14</strain>
    </source>
</reference>
<organism evidence="2 3">
    <name type="scientific">Hymenobacter cyanobacteriorum</name>
    <dbReference type="NCBI Taxonomy" id="2926463"/>
    <lineage>
        <taxon>Bacteria</taxon>
        <taxon>Pseudomonadati</taxon>
        <taxon>Bacteroidota</taxon>
        <taxon>Cytophagia</taxon>
        <taxon>Cytophagales</taxon>
        <taxon>Hymenobacteraceae</taxon>
        <taxon>Hymenobacter</taxon>
    </lineage>
</organism>
<dbReference type="EMBL" id="JALBGC010000006">
    <property type="protein sequence ID" value="MCI1189873.1"/>
    <property type="molecule type" value="Genomic_DNA"/>
</dbReference>
<proteinExistence type="predicted"/>
<feature type="compositionally biased region" description="Low complexity" evidence="1">
    <location>
        <begin position="1"/>
        <end position="13"/>
    </location>
</feature>
<dbReference type="Proteomes" id="UP001139193">
    <property type="component" value="Unassembled WGS sequence"/>
</dbReference>
<sequence length="108" mass="11872">MALPAPSLAAPAAQRLTHTQASPQQLTQALLFAQKELQDIFFPLSWATWVNALLIVQPELWVEQGLRQETVYLDAHGLGLLARHLAPSPKGRNSEFIGHERPTGDGPE</sequence>
<evidence type="ECO:0000313" key="2">
    <source>
        <dbReference type="EMBL" id="MCI1189873.1"/>
    </source>
</evidence>
<feature type="region of interest" description="Disordered" evidence="1">
    <location>
        <begin position="1"/>
        <end position="20"/>
    </location>
</feature>
<evidence type="ECO:0000256" key="1">
    <source>
        <dbReference type="SAM" id="MobiDB-lite"/>
    </source>
</evidence>
<comment type="caution">
    <text evidence="2">The sequence shown here is derived from an EMBL/GenBank/DDBJ whole genome shotgun (WGS) entry which is preliminary data.</text>
</comment>
<dbReference type="AlphaFoldDB" id="A0A9X1VKG8"/>
<keyword evidence="3" id="KW-1185">Reference proteome</keyword>
<protein>
    <submittedName>
        <fullName evidence="2">Uncharacterized protein</fullName>
    </submittedName>
</protein>
<evidence type="ECO:0000313" key="3">
    <source>
        <dbReference type="Proteomes" id="UP001139193"/>
    </source>
</evidence>
<gene>
    <name evidence="2" type="ORF">MON38_20820</name>
</gene>
<feature type="region of interest" description="Disordered" evidence="1">
    <location>
        <begin position="86"/>
        <end position="108"/>
    </location>
</feature>
<name>A0A9X1VKG8_9BACT</name>
<feature type="compositionally biased region" description="Basic and acidic residues" evidence="1">
    <location>
        <begin position="97"/>
        <end position="108"/>
    </location>
</feature>